<dbReference type="InterPro" id="IPR050092">
    <property type="entry name" value="RNase_H"/>
</dbReference>
<evidence type="ECO:0000313" key="3">
    <source>
        <dbReference type="EMBL" id="APA14937.1"/>
    </source>
</evidence>
<protein>
    <recommendedName>
        <fullName evidence="2">RNase H type-1 domain-containing protein</fullName>
    </recommendedName>
</protein>
<dbReference type="SUPFAM" id="SSF53098">
    <property type="entry name" value="Ribonuclease H-like"/>
    <property type="match status" value="1"/>
</dbReference>
<dbReference type="PROSITE" id="PS50879">
    <property type="entry name" value="RNASE_H_1"/>
    <property type="match status" value="1"/>
</dbReference>
<name>A0A1D9QJ17_SCLS1</name>
<evidence type="ECO:0000259" key="2">
    <source>
        <dbReference type="PROSITE" id="PS50879"/>
    </source>
</evidence>
<dbReference type="OrthoDB" id="3547074at2759"/>
<evidence type="ECO:0000256" key="1">
    <source>
        <dbReference type="ARBA" id="ARBA00005300"/>
    </source>
</evidence>
<dbReference type="PANTHER" id="PTHR10642">
    <property type="entry name" value="RIBONUCLEASE H1"/>
    <property type="match status" value="1"/>
</dbReference>
<proteinExistence type="inferred from homology"/>
<dbReference type="AlphaFoldDB" id="A0A1D9QJ17"/>
<dbReference type="CDD" id="cd09276">
    <property type="entry name" value="Rnase_HI_RT_non_LTR"/>
    <property type="match status" value="1"/>
</dbReference>
<dbReference type="Pfam" id="PF00075">
    <property type="entry name" value="RNase_H"/>
    <property type="match status" value="1"/>
</dbReference>
<reference evidence="4" key="1">
    <citation type="journal article" date="2017" name="Genome Biol. Evol.">
        <title>The complete genome sequence of the phytopathogenic fungus Sclerotinia sclerotiorum reveals insights into the genome architecture of broad host range pathogens.</title>
        <authorList>
            <person name="Derbyshire M."/>
            <person name="Denton-Giles M."/>
            <person name="Hegedus D."/>
            <person name="Seifbarghy S."/>
            <person name="Rollins J."/>
            <person name="van Kan J."/>
            <person name="Seidl M.F."/>
            <person name="Faino L."/>
            <person name="Mbengue M."/>
            <person name="Navaud O."/>
            <person name="Raffaele S."/>
            <person name="Hammond-Kosack K."/>
            <person name="Heard S."/>
            <person name="Oliver R."/>
        </authorList>
    </citation>
    <scope>NUCLEOTIDE SEQUENCE [LARGE SCALE GENOMIC DNA]</scope>
    <source>
        <strain evidence="4">ATCC 18683 / 1980 / Ss-1</strain>
    </source>
</reference>
<organism evidence="3 4">
    <name type="scientific">Sclerotinia sclerotiorum (strain ATCC 18683 / 1980 / Ss-1)</name>
    <name type="common">White mold</name>
    <name type="synonym">Whetzelinia sclerotiorum</name>
    <dbReference type="NCBI Taxonomy" id="665079"/>
    <lineage>
        <taxon>Eukaryota</taxon>
        <taxon>Fungi</taxon>
        <taxon>Dikarya</taxon>
        <taxon>Ascomycota</taxon>
        <taxon>Pezizomycotina</taxon>
        <taxon>Leotiomycetes</taxon>
        <taxon>Helotiales</taxon>
        <taxon>Sclerotiniaceae</taxon>
        <taxon>Sclerotinia</taxon>
    </lineage>
</organism>
<dbReference type="InterPro" id="IPR012337">
    <property type="entry name" value="RNaseH-like_sf"/>
</dbReference>
<dbReference type="VEuPathDB" id="FungiDB:sscle_14g097070"/>
<dbReference type="InterPro" id="IPR036397">
    <property type="entry name" value="RNaseH_sf"/>
</dbReference>
<evidence type="ECO:0000313" key="4">
    <source>
        <dbReference type="Proteomes" id="UP000177798"/>
    </source>
</evidence>
<gene>
    <name evidence="3" type="ORF">sscle_14g097070</name>
</gene>
<dbReference type="Proteomes" id="UP000177798">
    <property type="component" value="Chromosome 14"/>
</dbReference>
<feature type="domain" description="RNase H type-1" evidence="2">
    <location>
        <begin position="90"/>
        <end position="229"/>
    </location>
</feature>
<dbReference type="Gene3D" id="3.30.420.10">
    <property type="entry name" value="Ribonuclease H-like superfamily/Ribonuclease H"/>
    <property type="match status" value="1"/>
</dbReference>
<comment type="similarity">
    <text evidence="1">Belongs to the RNase H family.</text>
</comment>
<dbReference type="EMBL" id="CP017827">
    <property type="protein sequence ID" value="APA14937.1"/>
    <property type="molecule type" value="Genomic_DNA"/>
</dbReference>
<sequence length="334" mass="38769">MSRILSTEKIPALMGFRTIRDRRSRGRKTPYQSPLEHIFKRLRHRRGPTIDYQEIIPPYLVPPWWRGPNTRIAINKDIAKTQHKEFLKNTSNSIFIYTDGSGIENHIGAAAVSPLTRNTRRIYMGDSETSTVYVAEVQGIVSALEMVIEDAKKGNRRKRADVFTDNQAAIRTFQMPTGRSGAYIIARAISLIDKIQQDLELEIELRWIPAHIGLCGNEAADRAAKEAAKQTLHIHSSEIIQAKTYHLQTTLKTWLHRWIRAEWAYNWEMEFKGRTTYKYTPEPNRRILQLHYKLKKWQSAMLIQMRTGKIGLRDYLWKRKVPDFNHPGCECGEG</sequence>
<dbReference type="InterPro" id="IPR002156">
    <property type="entry name" value="RNaseH_domain"/>
</dbReference>
<accession>A0A1D9QJ17</accession>
<dbReference type="GO" id="GO:0004523">
    <property type="term" value="F:RNA-DNA hybrid ribonuclease activity"/>
    <property type="evidence" value="ECO:0007669"/>
    <property type="project" value="InterPro"/>
</dbReference>
<dbReference type="PANTHER" id="PTHR10642:SF25">
    <property type="entry name" value="RNASE H TYPE-1 DOMAIN-CONTAINING PROTEIN"/>
    <property type="match status" value="1"/>
</dbReference>
<dbReference type="GO" id="GO:0003676">
    <property type="term" value="F:nucleic acid binding"/>
    <property type="evidence" value="ECO:0007669"/>
    <property type="project" value="InterPro"/>
</dbReference>